<dbReference type="PANTHER" id="PTHR21016:SF25">
    <property type="entry name" value="TM2 DOMAIN-CONTAINING PROTEIN DDB_G0277895-RELATED"/>
    <property type="match status" value="1"/>
</dbReference>
<keyword evidence="4 5" id="KW-0472">Membrane</keyword>
<accession>X0V0G7</accession>
<feature type="non-terminal residue" evidence="7">
    <location>
        <position position="58"/>
    </location>
</feature>
<sequence length="58" mass="6103">MALVLSGTFFLGISGLHRFYVGKIGTGILWLCTGGLFGIGQLIDVILILTGSFKDKSG</sequence>
<comment type="subcellular location">
    <subcellularLocation>
        <location evidence="1">Membrane</location>
        <topology evidence="1">Multi-pass membrane protein</topology>
    </subcellularLocation>
</comment>
<dbReference type="InterPro" id="IPR050932">
    <property type="entry name" value="TM2D1-3-like"/>
</dbReference>
<name>X0V0G7_9ZZZZ</name>
<evidence type="ECO:0000256" key="1">
    <source>
        <dbReference type="ARBA" id="ARBA00004141"/>
    </source>
</evidence>
<evidence type="ECO:0000256" key="3">
    <source>
        <dbReference type="ARBA" id="ARBA00022989"/>
    </source>
</evidence>
<reference evidence="7" key="1">
    <citation type="journal article" date="2014" name="Front. Microbiol.">
        <title>High frequency of phylogenetically diverse reductive dehalogenase-homologous genes in deep subseafloor sedimentary metagenomes.</title>
        <authorList>
            <person name="Kawai M."/>
            <person name="Futagami T."/>
            <person name="Toyoda A."/>
            <person name="Takaki Y."/>
            <person name="Nishi S."/>
            <person name="Hori S."/>
            <person name="Arai W."/>
            <person name="Tsubouchi T."/>
            <person name="Morono Y."/>
            <person name="Uchiyama I."/>
            <person name="Ito T."/>
            <person name="Fujiyama A."/>
            <person name="Inagaki F."/>
            <person name="Takami H."/>
        </authorList>
    </citation>
    <scope>NUCLEOTIDE SEQUENCE</scope>
    <source>
        <strain evidence="7">Expedition CK06-06</strain>
    </source>
</reference>
<evidence type="ECO:0000313" key="7">
    <source>
        <dbReference type="EMBL" id="GAG11589.1"/>
    </source>
</evidence>
<dbReference type="InterPro" id="IPR007829">
    <property type="entry name" value="TM2"/>
</dbReference>
<dbReference type="PANTHER" id="PTHR21016">
    <property type="entry name" value="BETA-AMYLOID BINDING PROTEIN-RELATED"/>
    <property type="match status" value="1"/>
</dbReference>
<evidence type="ECO:0000256" key="5">
    <source>
        <dbReference type="SAM" id="Phobius"/>
    </source>
</evidence>
<keyword evidence="3 5" id="KW-1133">Transmembrane helix</keyword>
<comment type="caution">
    <text evidence="7">The sequence shown here is derived from an EMBL/GenBank/DDBJ whole genome shotgun (WGS) entry which is preliminary data.</text>
</comment>
<evidence type="ECO:0000256" key="4">
    <source>
        <dbReference type="ARBA" id="ARBA00023136"/>
    </source>
</evidence>
<organism evidence="7">
    <name type="scientific">marine sediment metagenome</name>
    <dbReference type="NCBI Taxonomy" id="412755"/>
    <lineage>
        <taxon>unclassified sequences</taxon>
        <taxon>metagenomes</taxon>
        <taxon>ecological metagenomes</taxon>
    </lineage>
</organism>
<feature type="domain" description="TM2" evidence="6">
    <location>
        <begin position="8"/>
        <end position="46"/>
    </location>
</feature>
<keyword evidence="2 5" id="KW-0812">Transmembrane</keyword>
<protein>
    <recommendedName>
        <fullName evidence="6">TM2 domain-containing protein</fullName>
    </recommendedName>
</protein>
<dbReference type="AlphaFoldDB" id="X0V0G7"/>
<dbReference type="EMBL" id="BARS01022139">
    <property type="protein sequence ID" value="GAG11589.1"/>
    <property type="molecule type" value="Genomic_DNA"/>
</dbReference>
<evidence type="ECO:0000259" key="6">
    <source>
        <dbReference type="Pfam" id="PF05154"/>
    </source>
</evidence>
<evidence type="ECO:0000256" key="2">
    <source>
        <dbReference type="ARBA" id="ARBA00022692"/>
    </source>
</evidence>
<feature type="transmembrane region" description="Helical" evidence="5">
    <location>
        <begin position="28"/>
        <end position="49"/>
    </location>
</feature>
<dbReference type="GO" id="GO:0016020">
    <property type="term" value="C:membrane"/>
    <property type="evidence" value="ECO:0007669"/>
    <property type="project" value="UniProtKB-SubCell"/>
</dbReference>
<gene>
    <name evidence="7" type="ORF">S01H1_35427</name>
</gene>
<dbReference type="Pfam" id="PF05154">
    <property type="entry name" value="TM2"/>
    <property type="match status" value="1"/>
</dbReference>
<proteinExistence type="predicted"/>